<feature type="domain" description="Bcl-2 Bcl-2 homology region 1-3" evidence="4">
    <location>
        <begin position="70"/>
        <end position="169"/>
    </location>
</feature>
<reference evidence="5" key="1">
    <citation type="submission" date="2022-11" db="UniProtKB">
        <authorList>
            <consortium name="EnsemblMetazoa"/>
        </authorList>
    </citation>
    <scope>IDENTIFICATION</scope>
</reference>
<dbReference type="PRINTS" id="PR01862">
    <property type="entry name" value="BCL2FAMILY"/>
</dbReference>
<dbReference type="CDD" id="cd06845">
    <property type="entry name" value="Bcl-2_like"/>
    <property type="match status" value="1"/>
</dbReference>
<dbReference type="GO" id="GO:0051400">
    <property type="term" value="F:BH domain binding"/>
    <property type="evidence" value="ECO:0007669"/>
    <property type="project" value="TreeGrafter"/>
</dbReference>
<dbReference type="GO" id="GO:0005741">
    <property type="term" value="C:mitochondrial outer membrane"/>
    <property type="evidence" value="ECO:0007669"/>
    <property type="project" value="TreeGrafter"/>
</dbReference>
<evidence type="ECO:0000313" key="6">
    <source>
        <dbReference type="Proteomes" id="UP000887568"/>
    </source>
</evidence>
<keyword evidence="2" id="KW-0053">Apoptosis</keyword>
<dbReference type="GO" id="GO:0008630">
    <property type="term" value="P:intrinsic apoptotic signaling pathway in response to DNA damage"/>
    <property type="evidence" value="ECO:0007669"/>
    <property type="project" value="TreeGrafter"/>
</dbReference>
<dbReference type="PANTHER" id="PTHR11256">
    <property type="entry name" value="BCL-2 RELATED"/>
    <property type="match status" value="1"/>
</dbReference>
<dbReference type="PROSITE" id="PS50062">
    <property type="entry name" value="BCL2_FAMILY"/>
    <property type="match status" value="1"/>
</dbReference>
<dbReference type="OrthoDB" id="6080198at2759"/>
<dbReference type="RefSeq" id="XP_038059843.1">
    <property type="nucleotide sequence ID" value="XM_038203915.1"/>
</dbReference>
<dbReference type="InterPro" id="IPR002475">
    <property type="entry name" value="Bcl2-like"/>
</dbReference>
<dbReference type="PANTHER" id="PTHR11256:SF56">
    <property type="entry name" value="BCL-2 BCL-2 HOMOLOGY REGION 1-3 DOMAIN-CONTAINING PROTEIN"/>
    <property type="match status" value="1"/>
</dbReference>
<feature type="region of interest" description="Disordered" evidence="3">
    <location>
        <begin position="1"/>
        <end position="20"/>
    </location>
</feature>
<name>A0A914A7T1_PATMI</name>
<dbReference type="GO" id="GO:0097192">
    <property type="term" value="P:extrinsic apoptotic signaling pathway in absence of ligand"/>
    <property type="evidence" value="ECO:0007669"/>
    <property type="project" value="TreeGrafter"/>
</dbReference>
<evidence type="ECO:0000259" key="4">
    <source>
        <dbReference type="SMART" id="SM00337"/>
    </source>
</evidence>
<sequence length="203" mass="22932">MNVTCDTDNGMRQSQRQHPDFGDQTTEILSVFLNDQFKRDSIRGAPKLDGHVGSLSPEQIEQCREVASYLRKIWDTVNQDLDVRFKRFIDSVTPDEPMKAIIAVAKEAFDESGINWGRIITLFYFAYKICVKVLKYLPDVPSWVNQLIKEIVTLLVTKAADWIINQGGWAIPSVSTVDVFNISYGDHIQVVLLHLIVANCCGA</sequence>
<keyword evidence="6" id="KW-1185">Reference proteome</keyword>
<dbReference type="OMA" id="AKWIFEQ"/>
<dbReference type="GO" id="GO:0001836">
    <property type="term" value="P:release of cytochrome c from mitochondria"/>
    <property type="evidence" value="ECO:0007669"/>
    <property type="project" value="TreeGrafter"/>
</dbReference>
<evidence type="ECO:0000313" key="5">
    <source>
        <dbReference type="EnsemblMetazoa" id="XP_038059843.1"/>
    </source>
</evidence>
<dbReference type="Proteomes" id="UP000887568">
    <property type="component" value="Unplaced"/>
</dbReference>
<organism evidence="5 6">
    <name type="scientific">Patiria miniata</name>
    <name type="common">Bat star</name>
    <name type="synonym">Asterina miniata</name>
    <dbReference type="NCBI Taxonomy" id="46514"/>
    <lineage>
        <taxon>Eukaryota</taxon>
        <taxon>Metazoa</taxon>
        <taxon>Echinodermata</taxon>
        <taxon>Eleutherozoa</taxon>
        <taxon>Asterozoa</taxon>
        <taxon>Asteroidea</taxon>
        <taxon>Valvatacea</taxon>
        <taxon>Valvatida</taxon>
        <taxon>Asterinidae</taxon>
        <taxon>Patiria</taxon>
    </lineage>
</organism>
<dbReference type="InterPro" id="IPR026298">
    <property type="entry name" value="Bcl-2_fam"/>
</dbReference>
<dbReference type="GO" id="GO:0042981">
    <property type="term" value="P:regulation of apoptotic process"/>
    <property type="evidence" value="ECO:0007669"/>
    <property type="project" value="InterPro"/>
</dbReference>
<accession>A0A914A7T1</accession>
<dbReference type="AlphaFoldDB" id="A0A914A7T1"/>
<comment type="similarity">
    <text evidence="1">Belongs to the Bcl-2 family.</text>
</comment>
<dbReference type="EnsemblMetazoa" id="XM_038203915.1">
    <property type="protein sequence ID" value="XP_038059843.1"/>
    <property type="gene ID" value="LOC119730861"/>
</dbReference>
<feature type="compositionally biased region" description="Polar residues" evidence="3">
    <location>
        <begin position="1"/>
        <end position="16"/>
    </location>
</feature>
<dbReference type="GO" id="GO:0015267">
    <property type="term" value="F:channel activity"/>
    <property type="evidence" value="ECO:0007669"/>
    <property type="project" value="TreeGrafter"/>
</dbReference>
<dbReference type="Gene3D" id="1.10.437.10">
    <property type="entry name" value="Blc2-like"/>
    <property type="match status" value="1"/>
</dbReference>
<dbReference type="SMART" id="SM00337">
    <property type="entry name" value="BCL"/>
    <property type="match status" value="1"/>
</dbReference>
<protein>
    <recommendedName>
        <fullName evidence="4">Bcl-2 Bcl-2 homology region 1-3 domain-containing protein</fullName>
    </recommendedName>
</protein>
<dbReference type="Pfam" id="PF00452">
    <property type="entry name" value="Bcl-2"/>
    <property type="match status" value="1"/>
</dbReference>
<dbReference type="InterPro" id="IPR036834">
    <property type="entry name" value="Bcl-2-like_sf"/>
</dbReference>
<dbReference type="GeneID" id="119730861"/>
<dbReference type="GO" id="GO:0008053">
    <property type="term" value="P:mitochondrial fusion"/>
    <property type="evidence" value="ECO:0007669"/>
    <property type="project" value="TreeGrafter"/>
</dbReference>
<dbReference type="InterPro" id="IPR046371">
    <property type="entry name" value="Bcl-2_BH1-3"/>
</dbReference>
<evidence type="ECO:0000256" key="2">
    <source>
        <dbReference type="ARBA" id="ARBA00022703"/>
    </source>
</evidence>
<proteinExistence type="inferred from homology"/>
<evidence type="ECO:0000256" key="1">
    <source>
        <dbReference type="ARBA" id="ARBA00009458"/>
    </source>
</evidence>
<dbReference type="SUPFAM" id="SSF56854">
    <property type="entry name" value="Bcl-2 inhibitors of programmed cell death"/>
    <property type="match status" value="1"/>
</dbReference>
<evidence type="ECO:0000256" key="3">
    <source>
        <dbReference type="SAM" id="MobiDB-lite"/>
    </source>
</evidence>